<organism evidence="2 3">
    <name type="scientific">Candidatus Wolfebacteria bacterium RIFOXYB1_FULL_54_12</name>
    <dbReference type="NCBI Taxonomy" id="1802559"/>
    <lineage>
        <taxon>Bacteria</taxon>
        <taxon>Candidatus Wolfeibacteriota</taxon>
    </lineage>
</organism>
<evidence type="ECO:0000313" key="2">
    <source>
        <dbReference type="EMBL" id="OGM93130.1"/>
    </source>
</evidence>
<reference evidence="2 3" key="1">
    <citation type="journal article" date="2016" name="Nat. Commun.">
        <title>Thousands of microbial genomes shed light on interconnected biogeochemical processes in an aquifer system.</title>
        <authorList>
            <person name="Anantharaman K."/>
            <person name="Brown C.T."/>
            <person name="Hug L.A."/>
            <person name="Sharon I."/>
            <person name="Castelle C.J."/>
            <person name="Probst A.J."/>
            <person name="Thomas B.C."/>
            <person name="Singh A."/>
            <person name="Wilkins M.J."/>
            <person name="Karaoz U."/>
            <person name="Brodie E.L."/>
            <person name="Williams K.H."/>
            <person name="Hubbard S.S."/>
            <person name="Banfield J.F."/>
        </authorList>
    </citation>
    <scope>NUCLEOTIDE SEQUENCE [LARGE SCALE GENOMIC DNA]</scope>
</reference>
<dbReference type="Pfam" id="PF07929">
    <property type="entry name" value="PRiA4_ORF3"/>
    <property type="match status" value="1"/>
</dbReference>
<comment type="caution">
    <text evidence="2">The sequence shown here is derived from an EMBL/GenBank/DDBJ whole genome shotgun (WGS) entry which is preliminary data.</text>
</comment>
<evidence type="ECO:0000313" key="3">
    <source>
        <dbReference type="Proteomes" id="UP000176422"/>
    </source>
</evidence>
<accession>A0A1F8DX59</accession>
<dbReference type="InterPro" id="IPR024047">
    <property type="entry name" value="MM3350-like_sf"/>
</dbReference>
<dbReference type="Gene3D" id="3.10.290.30">
    <property type="entry name" value="MM3350-like"/>
    <property type="match status" value="1"/>
</dbReference>
<dbReference type="STRING" id="1802559.A2372_01830"/>
<dbReference type="AlphaFoldDB" id="A0A1F8DX59"/>
<proteinExistence type="predicted"/>
<gene>
    <name evidence="2" type="ORF">A2372_01830</name>
</gene>
<dbReference type="EMBL" id="MGIT01000001">
    <property type="protein sequence ID" value="OGM93130.1"/>
    <property type="molecule type" value="Genomic_DNA"/>
</dbReference>
<dbReference type="Proteomes" id="UP000176422">
    <property type="component" value="Unassembled WGS sequence"/>
</dbReference>
<name>A0A1F8DX59_9BACT</name>
<evidence type="ECO:0000259" key="1">
    <source>
        <dbReference type="Pfam" id="PF07929"/>
    </source>
</evidence>
<dbReference type="InterPro" id="IPR012912">
    <property type="entry name" value="Plasmid_pRiA4b_Orf3-like"/>
</dbReference>
<dbReference type="SUPFAM" id="SSF159941">
    <property type="entry name" value="MM3350-like"/>
    <property type="match status" value="1"/>
</dbReference>
<sequence>MHNPFPIIDEDDFIESVNSAIERGDYVDYLRRVLENYAWYKSEFARVFADGDPDAIYRLRAVYNLKKGVWREIEMRGKQTFEELAMAIVSAMGWDYDHMHGFTIPGVVKEPAEGMRFEGATRIEFFESHWEDDPFPTYKSNQIMIHQIDYKKYPTIDFIFDFGDGHEFKIKYQGIRDRNGEDKISTFPKIVDQRGTAPKQY</sequence>
<feature type="domain" description="Plasmid pRiA4b Orf3-like" evidence="1">
    <location>
        <begin position="65"/>
        <end position="198"/>
    </location>
</feature>
<protein>
    <recommendedName>
        <fullName evidence="1">Plasmid pRiA4b Orf3-like domain-containing protein</fullName>
    </recommendedName>
</protein>